<evidence type="ECO:0000256" key="2">
    <source>
        <dbReference type="SAM" id="MobiDB-lite"/>
    </source>
</evidence>
<evidence type="ECO:0000256" key="1">
    <source>
        <dbReference type="ARBA" id="ARBA00009580"/>
    </source>
</evidence>
<dbReference type="Pfam" id="PF13350">
    <property type="entry name" value="Y_phosphatase3"/>
    <property type="match status" value="1"/>
</dbReference>
<protein>
    <submittedName>
        <fullName evidence="4">Protein tyrosine phosphatase</fullName>
    </submittedName>
</protein>
<dbReference type="SUPFAM" id="SSF52799">
    <property type="entry name" value="(Phosphotyrosine protein) phosphatases II"/>
    <property type="match status" value="1"/>
</dbReference>
<dbReference type="InterPro" id="IPR029021">
    <property type="entry name" value="Prot-tyrosine_phosphatase-like"/>
</dbReference>
<dbReference type="PROSITE" id="PS00383">
    <property type="entry name" value="TYR_PHOSPHATASE_1"/>
    <property type="match status" value="1"/>
</dbReference>
<organism evidence="4 5">
    <name type="scientific">Tautonia sociabilis</name>
    <dbReference type="NCBI Taxonomy" id="2080755"/>
    <lineage>
        <taxon>Bacteria</taxon>
        <taxon>Pseudomonadati</taxon>
        <taxon>Planctomycetota</taxon>
        <taxon>Planctomycetia</taxon>
        <taxon>Isosphaerales</taxon>
        <taxon>Isosphaeraceae</taxon>
        <taxon>Tautonia</taxon>
    </lineage>
</organism>
<evidence type="ECO:0000313" key="5">
    <source>
        <dbReference type="Proteomes" id="UP000280296"/>
    </source>
</evidence>
<reference evidence="4 5" key="1">
    <citation type="submission" date="2018-12" db="EMBL/GenBank/DDBJ databases">
        <authorList>
            <person name="Toschakov S.V."/>
        </authorList>
    </citation>
    <scope>NUCLEOTIDE SEQUENCE [LARGE SCALE GENOMIC DNA]</scope>
    <source>
        <strain evidence="4 5">GM2012</strain>
    </source>
</reference>
<gene>
    <name evidence="4" type="ORF">TsocGM_25495</name>
</gene>
<dbReference type="AlphaFoldDB" id="A0A432MBR8"/>
<dbReference type="Proteomes" id="UP000280296">
    <property type="component" value="Unassembled WGS sequence"/>
</dbReference>
<sequence>MAAAAAGVFHRPLLLGNVGEVDPGRVYRCAQPKGNLAELLESYRPGSVLNLRGGSYADSWYADEVEATDRLGIDFYDFPMSATRRPSRAELLALIDLLERCRYPLLIHCKSGADRTGLVSGLYLMVVVGRPPEEALEAFSLRYGHVPIGGPERLHEPFEEYRDWLKAEGREHSPERFRSWVDREYRDDDPNAPRTIAPLRPGPRMGPPPSGLADRRRREARG</sequence>
<evidence type="ECO:0000313" key="4">
    <source>
        <dbReference type="EMBL" id="RUL81172.1"/>
    </source>
</evidence>
<evidence type="ECO:0000259" key="3">
    <source>
        <dbReference type="PROSITE" id="PS50056"/>
    </source>
</evidence>
<dbReference type="InterPro" id="IPR000387">
    <property type="entry name" value="Tyr_Pase_dom"/>
</dbReference>
<feature type="compositionally biased region" description="Basic and acidic residues" evidence="2">
    <location>
        <begin position="213"/>
        <end position="222"/>
    </location>
</feature>
<feature type="compositionally biased region" description="Basic and acidic residues" evidence="2">
    <location>
        <begin position="171"/>
        <end position="191"/>
    </location>
</feature>
<dbReference type="EMBL" id="RYZH01000107">
    <property type="protein sequence ID" value="RUL81172.1"/>
    <property type="molecule type" value="Genomic_DNA"/>
</dbReference>
<proteinExistence type="inferred from homology"/>
<dbReference type="GO" id="GO:0004721">
    <property type="term" value="F:phosphoprotein phosphatase activity"/>
    <property type="evidence" value="ECO:0007669"/>
    <property type="project" value="InterPro"/>
</dbReference>
<dbReference type="PROSITE" id="PS50056">
    <property type="entry name" value="TYR_PHOSPHATASE_2"/>
    <property type="match status" value="1"/>
</dbReference>
<feature type="compositionally biased region" description="Pro residues" evidence="2">
    <location>
        <begin position="200"/>
        <end position="210"/>
    </location>
</feature>
<dbReference type="InterPro" id="IPR016130">
    <property type="entry name" value="Tyr_Pase_AS"/>
</dbReference>
<keyword evidence="5" id="KW-1185">Reference proteome</keyword>
<dbReference type="PANTHER" id="PTHR31126:SF72">
    <property type="entry name" value="DUAL SPECIFICITY PROTEIN PHOSPHATASE TPBA"/>
    <property type="match status" value="1"/>
</dbReference>
<feature type="region of interest" description="Disordered" evidence="2">
    <location>
        <begin position="171"/>
        <end position="222"/>
    </location>
</feature>
<dbReference type="OrthoDB" id="9814896at2"/>
<name>A0A432MBR8_9BACT</name>
<comment type="caution">
    <text evidence="4">The sequence shown here is derived from an EMBL/GenBank/DDBJ whole genome shotgun (WGS) entry which is preliminary data.</text>
</comment>
<accession>A0A432MBR8</accession>
<feature type="domain" description="Tyrosine specific protein phosphatases" evidence="3">
    <location>
        <begin position="89"/>
        <end position="141"/>
    </location>
</feature>
<comment type="similarity">
    <text evidence="1">Belongs to the protein-tyrosine phosphatase family.</text>
</comment>
<reference evidence="4 5" key="2">
    <citation type="submission" date="2019-01" db="EMBL/GenBank/DDBJ databases">
        <title>Tautonia sociabilis, a novel thermotolerant planctomycete of Isosphaeraceae family, isolated from a 4000 m deep subterranean habitat.</title>
        <authorList>
            <person name="Kovaleva O.L."/>
            <person name="Elcheninov A.G."/>
            <person name="Van Heerden E."/>
            <person name="Toshchakov S.V."/>
            <person name="Novikov A."/>
            <person name="Bonch-Osmolovskaya E.A."/>
            <person name="Kublanov I.V."/>
        </authorList>
    </citation>
    <scope>NUCLEOTIDE SEQUENCE [LARGE SCALE GENOMIC DNA]</scope>
    <source>
        <strain evidence="4 5">GM2012</strain>
    </source>
</reference>
<dbReference type="Gene3D" id="3.90.190.10">
    <property type="entry name" value="Protein tyrosine phosphatase superfamily"/>
    <property type="match status" value="1"/>
</dbReference>
<dbReference type="InterPro" id="IPR026893">
    <property type="entry name" value="Tyr/Ser_Pase_IphP-type"/>
</dbReference>
<dbReference type="PANTHER" id="PTHR31126">
    <property type="entry name" value="TYROSINE-PROTEIN PHOSPHATASE"/>
    <property type="match status" value="1"/>
</dbReference>